<dbReference type="CDD" id="cd04873">
    <property type="entry name" value="ACT_UUR-ACR-like"/>
    <property type="match status" value="1"/>
</dbReference>
<dbReference type="EMBL" id="SZYD01000011">
    <property type="protein sequence ID" value="KAD4889178.1"/>
    <property type="molecule type" value="Genomic_DNA"/>
</dbReference>
<dbReference type="PANTHER" id="PTHR31096:SF66">
    <property type="entry name" value="ACT DOMAIN-CONTAINING PROTEIN ACR"/>
    <property type="match status" value="1"/>
</dbReference>
<dbReference type="Proteomes" id="UP000326396">
    <property type="component" value="Linkage Group LG19"/>
</dbReference>
<name>A0A5N6NM41_9ASTR</name>
<comment type="function">
    <text evidence="2">Binds amino acids.</text>
</comment>
<dbReference type="GO" id="GO:0009535">
    <property type="term" value="C:chloroplast thylakoid membrane"/>
    <property type="evidence" value="ECO:0007669"/>
    <property type="project" value="TreeGrafter"/>
</dbReference>
<evidence type="ECO:0000256" key="3">
    <source>
        <dbReference type="SAM" id="MobiDB-lite"/>
    </source>
</evidence>
<dbReference type="InterPro" id="IPR040217">
    <property type="entry name" value="ACR1-12"/>
</dbReference>
<accession>A0A5N6NM41</accession>
<proteinExistence type="predicted"/>
<dbReference type="AlphaFoldDB" id="A0A5N6NM41"/>
<evidence type="ECO:0000313" key="5">
    <source>
        <dbReference type="Proteomes" id="UP000326396"/>
    </source>
</evidence>
<sequence length="348" mass="37785">MAASIASCAGYNDLVAFAKQPITKSAIFSRSIGSNPVKHLVISPRSRLPCSLSTIIPKASSTALEVGIYQETDEIPVPKVIIDQNSDLDATVVEITFGDRLGALLDTMRALTNLGLNVVKGNVSLDSSGKHTKFSITKASTGRKVEDPELLEAIRLTIISNLLEYHPESSAQLAMGEAFGIEAPKHKLDVDIATRIHVYDDGPNRSLLSVETADRPGLLVDLVKIFTDINIAVESGEFDTEGLLAKAKFHVNYKGRSLSEPLQQVLANSLRPALRKAYHRKSGGSDTTRLNHDEAKNKNLCSGSPPDTHVWIPDSRTGIYHPTGQEKVIEDVPSHAAKDFTVNWFSVP</sequence>
<protein>
    <recommendedName>
        <fullName evidence="2">ACT domain-containing protein ACR</fullName>
    </recommendedName>
    <alternativeName>
        <fullName evidence="2">Protein ACT DOMAIN REPEATS</fullName>
    </alternativeName>
</protein>
<keyword evidence="1 2" id="KW-0677">Repeat</keyword>
<dbReference type="GO" id="GO:0016597">
    <property type="term" value="F:amino acid binding"/>
    <property type="evidence" value="ECO:0007669"/>
    <property type="project" value="UniProtKB-UniRule"/>
</dbReference>
<dbReference type="GO" id="GO:0009570">
    <property type="term" value="C:chloroplast stroma"/>
    <property type="evidence" value="ECO:0007669"/>
    <property type="project" value="TreeGrafter"/>
</dbReference>
<keyword evidence="5" id="KW-1185">Reference proteome</keyword>
<feature type="region of interest" description="Disordered" evidence="3">
    <location>
        <begin position="280"/>
        <end position="307"/>
    </location>
</feature>
<evidence type="ECO:0000313" key="4">
    <source>
        <dbReference type="EMBL" id="KAD4889178.1"/>
    </source>
</evidence>
<evidence type="ECO:0000256" key="1">
    <source>
        <dbReference type="ARBA" id="ARBA00022737"/>
    </source>
</evidence>
<gene>
    <name evidence="4" type="ORF">E3N88_21251</name>
</gene>
<dbReference type="OrthoDB" id="496180at2759"/>
<dbReference type="InterPro" id="IPR045865">
    <property type="entry name" value="ACT-like_dom_sf"/>
</dbReference>
<dbReference type="SUPFAM" id="SSF55021">
    <property type="entry name" value="ACT-like"/>
    <property type="match status" value="1"/>
</dbReference>
<dbReference type="PANTHER" id="PTHR31096">
    <property type="entry name" value="ACT DOMAIN-CONTAINING PROTEIN ACR4-RELATED"/>
    <property type="match status" value="1"/>
</dbReference>
<evidence type="ECO:0000256" key="2">
    <source>
        <dbReference type="RuleBase" id="RU369043"/>
    </source>
</evidence>
<organism evidence="4 5">
    <name type="scientific">Mikania micrantha</name>
    <name type="common">bitter vine</name>
    <dbReference type="NCBI Taxonomy" id="192012"/>
    <lineage>
        <taxon>Eukaryota</taxon>
        <taxon>Viridiplantae</taxon>
        <taxon>Streptophyta</taxon>
        <taxon>Embryophyta</taxon>
        <taxon>Tracheophyta</taxon>
        <taxon>Spermatophyta</taxon>
        <taxon>Magnoliopsida</taxon>
        <taxon>eudicotyledons</taxon>
        <taxon>Gunneridae</taxon>
        <taxon>Pentapetalae</taxon>
        <taxon>asterids</taxon>
        <taxon>campanulids</taxon>
        <taxon>Asterales</taxon>
        <taxon>Asteraceae</taxon>
        <taxon>Asteroideae</taxon>
        <taxon>Heliantheae alliance</taxon>
        <taxon>Eupatorieae</taxon>
        <taxon>Mikania</taxon>
    </lineage>
</organism>
<reference evidence="4 5" key="1">
    <citation type="submission" date="2019-05" db="EMBL/GenBank/DDBJ databases">
        <title>Mikania micrantha, genome provides insights into the molecular mechanism of rapid growth.</title>
        <authorList>
            <person name="Liu B."/>
        </authorList>
    </citation>
    <scope>NUCLEOTIDE SEQUENCE [LARGE SCALE GENOMIC DNA]</scope>
    <source>
        <strain evidence="4">NLD-2019</strain>
        <tissue evidence="4">Leaf</tissue>
    </source>
</reference>
<comment type="caution">
    <text evidence="4">The sequence shown here is derived from an EMBL/GenBank/DDBJ whole genome shotgun (WGS) entry which is preliminary data.</text>
</comment>